<evidence type="ECO:0000256" key="1">
    <source>
        <dbReference type="ARBA" id="ARBA00005384"/>
    </source>
</evidence>
<evidence type="ECO:0000256" key="5">
    <source>
        <dbReference type="ARBA" id="ARBA00023163"/>
    </source>
</evidence>
<evidence type="ECO:0000256" key="6">
    <source>
        <dbReference type="SAM" id="MobiDB-lite"/>
    </source>
</evidence>
<evidence type="ECO:0000256" key="2">
    <source>
        <dbReference type="ARBA" id="ARBA00022898"/>
    </source>
</evidence>
<accession>A0A8T4IUU3</accession>
<dbReference type="Pfam" id="PF00155">
    <property type="entry name" value="Aminotran_1_2"/>
    <property type="match status" value="1"/>
</dbReference>
<evidence type="ECO:0000313" key="8">
    <source>
        <dbReference type="EMBL" id="MBR7674902.1"/>
    </source>
</evidence>
<dbReference type="InterPro" id="IPR015424">
    <property type="entry name" value="PyrdxlP-dep_Trfase"/>
</dbReference>
<dbReference type="SUPFAM" id="SSF46785">
    <property type="entry name" value="Winged helix' DNA-binding domain"/>
    <property type="match status" value="1"/>
</dbReference>
<evidence type="ECO:0000313" key="9">
    <source>
        <dbReference type="Proteomes" id="UP000675554"/>
    </source>
</evidence>
<dbReference type="PANTHER" id="PTHR46577:SF1">
    <property type="entry name" value="HTH-TYPE TRANSCRIPTIONAL REGULATORY PROTEIN GABR"/>
    <property type="match status" value="1"/>
</dbReference>
<gene>
    <name evidence="8" type="ORF">KDA82_18125</name>
</gene>
<keyword evidence="5" id="KW-0804">Transcription</keyword>
<keyword evidence="8" id="KW-0032">Aminotransferase</keyword>
<dbReference type="GO" id="GO:0003677">
    <property type="term" value="F:DNA binding"/>
    <property type="evidence" value="ECO:0007669"/>
    <property type="project" value="UniProtKB-KW"/>
</dbReference>
<dbReference type="SMART" id="SM00345">
    <property type="entry name" value="HTH_GNTR"/>
    <property type="match status" value="1"/>
</dbReference>
<dbReference type="CDD" id="cd00609">
    <property type="entry name" value="AAT_like"/>
    <property type="match status" value="1"/>
</dbReference>
<proteinExistence type="inferred from homology"/>
<reference evidence="8" key="1">
    <citation type="submission" date="2021-04" db="EMBL/GenBank/DDBJ databases">
        <title>Sequencing of actinobacteria type strains.</title>
        <authorList>
            <person name="Nguyen G.-S."/>
            <person name="Wentzel A."/>
        </authorList>
    </citation>
    <scope>NUCLEOTIDE SEQUENCE</scope>
    <source>
        <strain evidence="8">DSM 42095</strain>
    </source>
</reference>
<dbReference type="InterPro" id="IPR036388">
    <property type="entry name" value="WH-like_DNA-bd_sf"/>
</dbReference>
<protein>
    <submittedName>
        <fullName evidence="8">PLP-dependent aminotransferase family protein</fullName>
    </submittedName>
</protein>
<dbReference type="Proteomes" id="UP000675554">
    <property type="component" value="Unassembled WGS sequence"/>
</dbReference>
<dbReference type="GO" id="GO:0008483">
    <property type="term" value="F:transaminase activity"/>
    <property type="evidence" value="ECO:0007669"/>
    <property type="project" value="UniProtKB-KW"/>
</dbReference>
<dbReference type="PRINTS" id="PR00035">
    <property type="entry name" value="HTHGNTR"/>
</dbReference>
<dbReference type="Gene3D" id="3.40.640.10">
    <property type="entry name" value="Type I PLP-dependent aspartate aminotransferase-like (Major domain)"/>
    <property type="match status" value="1"/>
</dbReference>
<dbReference type="Pfam" id="PF00392">
    <property type="entry name" value="GntR"/>
    <property type="match status" value="1"/>
</dbReference>
<dbReference type="PROSITE" id="PS50949">
    <property type="entry name" value="HTH_GNTR"/>
    <property type="match status" value="1"/>
</dbReference>
<evidence type="ECO:0000256" key="3">
    <source>
        <dbReference type="ARBA" id="ARBA00023015"/>
    </source>
</evidence>
<dbReference type="GO" id="GO:0003700">
    <property type="term" value="F:DNA-binding transcription factor activity"/>
    <property type="evidence" value="ECO:0007669"/>
    <property type="project" value="InterPro"/>
</dbReference>
<dbReference type="InterPro" id="IPR036390">
    <property type="entry name" value="WH_DNA-bd_sf"/>
</dbReference>
<comment type="similarity">
    <text evidence="1">In the C-terminal section; belongs to the class-I pyridoxal-phosphate-dependent aminotransferase family.</text>
</comment>
<keyword evidence="2" id="KW-0663">Pyridoxal phosphate</keyword>
<evidence type="ECO:0000256" key="4">
    <source>
        <dbReference type="ARBA" id="ARBA00023125"/>
    </source>
</evidence>
<dbReference type="InterPro" id="IPR015421">
    <property type="entry name" value="PyrdxlP-dep_Trfase_major"/>
</dbReference>
<dbReference type="AlphaFoldDB" id="A0A8T4IUU3"/>
<name>A0A8T4IUU3_9ACTN</name>
<feature type="compositionally biased region" description="Gly residues" evidence="6">
    <location>
        <begin position="44"/>
        <end position="55"/>
    </location>
</feature>
<dbReference type="Gene3D" id="1.10.10.10">
    <property type="entry name" value="Winged helix-like DNA-binding domain superfamily/Winged helix DNA-binding domain"/>
    <property type="match status" value="1"/>
</dbReference>
<keyword evidence="3" id="KW-0805">Transcription regulation</keyword>
<comment type="caution">
    <text evidence="8">The sequence shown here is derived from an EMBL/GenBank/DDBJ whole genome shotgun (WGS) entry which is preliminary data.</text>
</comment>
<dbReference type="InterPro" id="IPR004839">
    <property type="entry name" value="Aminotransferase_I/II_large"/>
</dbReference>
<keyword evidence="9" id="KW-1185">Reference proteome</keyword>
<feature type="compositionally biased region" description="Low complexity" evidence="6">
    <location>
        <begin position="56"/>
        <end position="74"/>
    </location>
</feature>
<keyword evidence="4" id="KW-0238">DNA-binding</keyword>
<dbReference type="GO" id="GO:0030170">
    <property type="term" value="F:pyridoxal phosphate binding"/>
    <property type="evidence" value="ECO:0007669"/>
    <property type="project" value="InterPro"/>
</dbReference>
<feature type="domain" description="HTH gntR-type" evidence="7">
    <location>
        <begin position="89"/>
        <end position="157"/>
    </location>
</feature>
<dbReference type="SUPFAM" id="SSF53383">
    <property type="entry name" value="PLP-dependent transferases"/>
    <property type="match status" value="1"/>
</dbReference>
<dbReference type="CDD" id="cd07377">
    <property type="entry name" value="WHTH_GntR"/>
    <property type="match status" value="1"/>
</dbReference>
<dbReference type="InterPro" id="IPR000524">
    <property type="entry name" value="Tscrpt_reg_HTH_GntR"/>
</dbReference>
<dbReference type="InterPro" id="IPR051446">
    <property type="entry name" value="HTH_trans_reg/aminotransferase"/>
</dbReference>
<evidence type="ECO:0000259" key="7">
    <source>
        <dbReference type="PROSITE" id="PS50949"/>
    </source>
</evidence>
<dbReference type="PANTHER" id="PTHR46577">
    <property type="entry name" value="HTH-TYPE TRANSCRIPTIONAL REGULATORY PROTEIN GABR"/>
    <property type="match status" value="1"/>
</dbReference>
<dbReference type="EMBL" id="JAGSMN010000405">
    <property type="protein sequence ID" value="MBR7674902.1"/>
    <property type="molecule type" value="Genomic_DNA"/>
</dbReference>
<organism evidence="8 9">
    <name type="scientific">Streptomyces daliensis</name>
    <dbReference type="NCBI Taxonomy" id="299421"/>
    <lineage>
        <taxon>Bacteria</taxon>
        <taxon>Bacillati</taxon>
        <taxon>Actinomycetota</taxon>
        <taxon>Actinomycetes</taxon>
        <taxon>Kitasatosporales</taxon>
        <taxon>Streptomycetaceae</taxon>
        <taxon>Streptomyces</taxon>
    </lineage>
</organism>
<feature type="region of interest" description="Disordered" evidence="6">
    <location>
        <begin position="25"/>
        <end position="74"/>
    </location>
</feature>
<sequence>MAQWTSVMGATRLARLLGSQRASGTAGAARALTPLGPSGEGAPEAGGHGSDGGAGAEASPDAASSGAVSSGAAPSGFARAADEASGRRTPAYRALADGVRLLILEGRVPVATRLPAERELAGALGVSRTTVAAAFEALRADGFLESRRGSGSWTAVPAGNPVPTRGLEPLPPEAAGSMIDLGCAALPAPEPWLTRSFQGALAELPPYAHTHGDYPAGLPALREALADRYTARGVPTMPEQIMVTTGAMGAVAALTRLLTPRGERIAVEHPSYANVLQLLRDAGARLVPVPMAGGLAGWDLTAWRQVLRDAAPRMAYVIGDFHNPTGSLAPDDQRRDLVAAARAAGTVLVADETMADLAFDEETPLPRPVAAFDSGGSTVITVGSVSKSIWAGLRIGWVRAAPEVIRSLVAARAYADLGSPVLEQLAVAHMMNGEAWAGAVAVRRERARGNRDALVAALREHLPDWEFTVPLGGLTLWARTGGLSGSRIAEAGERLGVRVPSGPRFGVDGAFEGYVRLPFTIADPLAREAASRLATAADLVRTGAVPEANVPRSYVA</sequence>
<keyword evidence="8" id="KW-0808">Transferase</keyword>